<dbReference type="Proteomes" id="UP000002668">
    <property type="component" value="Genome"/>
</dbReference>
<proteinExistence type="predicted"/>
<sequence>MVLHHYFRLEATTIEAPKTMTEASLFPTLLAFCPRYTRPLESRQNDKLAHLECHAQSGSRLAVPSSCCFTLVDQHWSWLMQASHTSLSTTWAGTSSFKRPNSYSLNHTICRLVEDTTST</sequence>
<dbReference type="VEuPathDB" id="FungiDB:LEMA_P001690.1"/>
<evidence type="ECO:0000313" key="1">
    <source>
        <dbReference type="EMBL" id="CBY01382.1"/>
    </source>
</evidence>
<dbReference type="AlphaFoldDB" id="E5ADU3"/>
<keyword evidence="2" id="KW-1185">Reference proteome</keyword>
<name>E5ADU3_LEPMJ</name>
<dbReference type="HOGENOM" id="CLU_2061932_0_0_1"/>
<protein>
    <submittedName>
        <fullName evidence="1">Predicted protein</fullName>
    </submittedName>
</protein>
<evidence type="ECO:0000313" key="2">
    <source>
        <dbReference type="Proteomes" id="UP000002668"/>
    </source>
</evidence>
<dbReference type="EMBL" id="FP929139">
    <property type="protein sequence ID" value="CBY01382.1"/>
    <property type="molecule type" value="Genomic_DNA"/>
</dbReference>
<organism evidence="1 2">
    <name type="scientific">Leptosphaeria maculans (strain JN3 / isolate v23.1.3 / race Av1-4-5-6-7-8)</name>
    <name type="common">Blackleg fungus</name>
    <name type="synonym">Phoma lingam</name>
    <dbReference type="NCBI Taxonomy" id="985895"/>
    <lineage>
        <taxon>Eukaryota</taxon>
        <taxon>Fungi</taxon>
        <taxon>Dikarya</taxon>
        <taxon>Ascomycota</taxon>
        <taxon>Pezizomycotina</taxon>
        <taxon>Dothideomycetes</taxon>
        <taxon>Pleosporomycetidae</taxon>
        <taxon>Pleosporales</taxon>
        <taxon>Pleosporineae</taxon>
        <taxon>Leptosphaeriaceae</taxon>
        <taxon>Plenodomus</taxon>
        <taxon>Plenodomus lingam/Leptosphaeria maculans species complex</taxon>
    </lineage>
</organism>
<dbReference type="InParanoid" id="E5ADU3"/>
<accession>E5ADU3</accession>
<gene>
    <name evidence="1" type="ORF">LEMA_P001690.1</name>
</gene>
<reference evidence="2" key="1">
    <citation type="journal article" date="2011" name="Nat. Commun.">
        <title>Effector diversification within compartments of the Leptosphaeria maculans genome affected by Repeat-Induced Point mutations.</title>
        <authorList>
            <person name="Rouxel T."/>
            <person name="Grandaubert J."/>
            <person name="Hane J.K."/>
            <person name="Hoede C."/>
            <person name="van de Wouw A.P."/>
            <person name="Couloux A."/>
            <person name="Dominguez V."/>
            <person name="Anthouard V."/>
            <person name="Bally P."/>
            <person name="Bourras S."/>
            <person name="Cozijnsen A.J."/>
            <person name="Ciuffetti L.M."/>
            <person name="Degrave A."/>
            <person name="Dilmaghani A."/>
            <person name="Duret L."/>
            <person name="Fudal I."/>
            <person name="Goodwin S.B."/>
            <person name="Gout L."/>
            <person name="Glaser N."/>
            <person name="Linglin J."/>
            <person name="Kema G.H.J."/>
            <person name="Lapalu N."/>
            <person name="Lawrence C.B."/>
            <person name="May K."/>
            <person name="Meyer M."/>
            <person name="Ollivier B."/>
            <person name="Poulain J."/>
            <person name="Schoch C.L."/>
            <person name="Simon A."/>
            <person name="Spatafora J.W."/>
            <person name="Stachowiak A."/>
            <person name="Turgeon B.G."/>
            <person name="Tyler B.M."/>
            <person name="Vincent D."/>
            <person name="Weissenbach J."/>
            <person name="Amselem J."/>
            <person name="Quesneville H."/>
            <person name="Oliver R.P."/>
            <person name="Wincker P."/>
            <person name="Balesdent M.-H."/>
            <person name="Howlett B.J."/>
        </authorList>
    </citation>
    <scope>NUCLEOTIDE SEQUENCE [LARGE SCALE GENOMIC DNA]</scope>
    <source>
        <strain evidence="2">JN3 / isolate v23.1.3 / race Av1-4-5-6-7-8</strain>
    </source>
</reference>